<dbReference type="EMBL" id="VATY01000002">
    <property type="protein sequence ID" value="TMM56869.1"/>
    <property type="molecule type" value="Genomic_DNA"/>
</dbReference>
<evidence type="ECO:0000313" key="4">
    <source>
        <dbReference type="Proteomes" id="UP000310314"/>
    </source>
</evidence>
<dbReference type="OrthoDB" id="8965954at2"/>
<sequence>MDTRKIDKSAKAKKKVEALKGFYIHLTLYFLINTMLLVVKIIGTPYYGENFMGPIWHFSTFATWLIWGLGLAFHASKVFGWNPFFNKEWEKRQINKYMEKNKKESEKYK</sequence>
<feature type="domain" description="2TM" evidence="2">
    <location>
        <begin position="11"/>
        <end position="99"/>
    </location>
</feature>
<evidence type="ECO:0000259" key="2">
    <source>
        <dbReference type="Pfam" id="PF13239"/>
    </source>
</evidence>
<proteinExistence type="predicted"/>
<reference evidence="3 4" key="1">
    <citation type="submission" date="2019-05" db="EMBL/GenBank/DDBJ databases">
        <authorList>
            <person name="Zhang J.-Y."/>
            <person name="Feg X."/>
            <person name="Du Z.-J."/>
        </authorList>
    </citation>
    <scope>NUCLEOTIDE SEQUENCE [LARGE SCALE GENOMIC DNA]</scope>
    <source>
        <strain evidence="3 4">RZ26</strain>
    </source>
</reference>
<keyword evidence="4" id="KW-1185">Reference proteome</keyword>
<gene>
    <name evidence="3" type="ORF">FEE95_10240</name>
</gene>
<evidence type="ECO:0000256" key="1">
    <source>
        <dbReference type="SAM" id="Phobius"/>
    </source>
</evidence>
<dbReference type="Pfam" id="PF13239">
    <property type="entry name" value="2TM"/>
    <property type="match status" value="1"/>
</dbReference>
<dbReference type="InterPro" id="IPR025698">
    <property type="entry name" value="2TM_dom"/>
</dbReference>
<evidence type="ECO:0000313" key="3">
    <source>
        <dbReference type="EMBL" id="TMM56869.1"/>
    </source>
</evidence>
<accession>A0A5S3PQG1</accession>
<protein>
    <submittedName>
        <fullName evidence="3">2TM domain-containing protein</fullName>
    </submittedName>
</protein>
<keyword evidence="1" id="KW-0812">Transmembrane</keyword>
<dbReference type="RefSeq" id="WP_138657853.1">
    <property type="nucleotide sequence ID" value="NZ_VATY01000002.1"/>
</dbReference>
<dbReference type="AlphaFoldDB" id="A0A5S3PQG1"/>
<keyword evidence="1" id="KW-1133">Transmembrane helix</keyword>
<feature type="transmembrane region" description="Helical" evidence="1">
    <location>
        <begin position="21"/>
        <end position="43"/>
    </location>
</feature>
<comment type="caution">
    <text evidence="3">The sequence shown here is derived from an EMBL/GenBank/DDBJ whole genome shotgun (WGS) entry which is preliminary data.</text>
</comment>
<keyword evidence="1" id="KW-0472">Membrane</keyword>
<dbReference type="Proteomes" id="UP000310314">
    <property type="component" value="Unassembled WGS sequence"/>
</dbReference>
<organism evidence="3 4">
    <name type="scientific">Maribacter algarum</name>
    <name type="common">ex Zhang et al. 2020</name>
    <dbReference type="NCBI Taxonomy" id="2578118"/>
    <lineage>
        <taxon>Bacteria</taxon>
        <taxon>Pseudomonadati</taxon>
        <taxon>Bacteroidota</taxon>
        <taxon>Flavobacteriia</taxon>
        <taxon>Flavobacteriales</taxon>
        <taxon>Flavobacteriaceae</taxon>
        <taxon>Maribacter</taxon>
    </lineage>
</organism>
<name>A0A5S3PQG1_9FLAO</name>